<dbReference type="EMBL" id="JAPZVM010000004">
    <property type="protein sequence ID" value="MCZ8372444.1"/>
    <property type="molecule type" value="Genomic_DNA"/>
</dbReference>
<sequence>MKHCTPLSIALGAFFDEIRRTTLVNGKILSIHEVSRITRMGESTYMRLKKGIQTVSGIFTESTICMQMH</sequence>
<organism evidence="1 2">
    <name type="scientific">Phocaeicola acetigenes</name>
    <dbReference type="NCBI Taxonomy" id="3016083"/>
    <lineage>
        <taxon>Bacteria</taxon>
        <taxon>Pseudomonadati</taxon>
        <taxon>Bacteroidota</taxon>
        <taxon>Bacteroidia</taxon>
        <taxon>Bacteroidales</taxon>
        <taxon>Bacteroidaceae</taxon>
        <taxon>Phocaeicola</taxon>
    </lineage>
</organism>
<proteinExistence type="predicted"/>
<evidence type="ECO:0000313" key="2">
    <source>
        <dbReference type="Proteomes" id="UP001141933"/>
    </source>
</evidence>
<keyword evidence="2" id="KW-1185">Reference proteome</keyword>
<evidence type="ECO:0000313" key="1">
    <source>
        <dbReference type="EMBL" id="MCZ8372444.1"/>
    </source>
</evidence>
<comment type="caution">
    <text evidence="1">The sequence shown here is derived from an EMBL/GenBank/DDBJ whole genome shotgun (WGS) entry which is preliminary data.</text>
</comment>
<dbReference type="Proteomes" id="UP001141933">
    <property type="component" value="Unassembled WGS sequence"/>
</dbReference>
<accession>A0ABT4PHA7</accession>
<reference evidence="1" key="1">
    <citation type="submission" date="2022-12" db="EMBL/GenBank/DDBJ databases">
        <title>Phocaeicola acetigenes sp. nov., isolated feces from a healthy human.</title>
        <authorList>
            <person name="Do H."/>
            <person name="Ha Y.B."/>
            <person name="Kim J.-S."/>
            <person name="Suh M.K."/>
            <person name="Kim H.S."/>
            <person name="Lee J.-S."/>
        </authorList>
    </citation>
    <scope>NUCLEOTIDE SEQUENCE</scope>
    <source>
        <strain evidence="1">KGMB11183</strain>
    </source>
</reference>
<protein>
    <submittedName>
        <fullName evidence="1">Uncharacterized protein</fullName>
    </submittedName>
</protein>
<gene>
    <name evidence="1" type="ORF">O6P32_06930</name>
</gene>
<dbReference type="RefSeq" id="WP_269877651.1">
    <property type="nucleotide sequence ID" value="NZ_JAPZVM010000004.1"/>
</dbReference>
<name>A0ABT4PHA7_9BACT</name>